<evidence type="ECO:0000313" key="2">
    <source>
        <dbReference type="Proteomes" id="UP000241803"/>
    </source>
</evidence>
<accession>A0A2T3L8H3</accession>
<organism evidence="1 2">
    <name type="scientific">Photobacterium indicum</name>
    <dbReference type="NCBI Taxonomy" id="81447"/>
    <lineage>
        <taxon>Bacteria</taxon>
        <taxon>Pseudomonadati</taxon>
        <taxon>Pseudomonadota</taxon>
        <taxon>Gammaproteobacteria</taxon>
        <taxon>Vibrionales</taxon>
        <taxon>Vibrionaceae</taxon>
        <taxon>Photobacterium</taxon>
    </lineage>
</organism>
<reference evidence="1 2" key="1">
    <citation type="submission" date="2018-03" db="EMBL/GenBank/DDBJ databases">
        <title>Whole genome sequencing of Histamine producing bacteria.</title>
        <authorList>
            <person name="Butler K."/>
        </authorList>
    </citation>
    <scope>NUCLEOTIDE SEQUENCE [LARGE SCALE GENOMIC DNA]</scope>
    <source>
        <strain evidence="1 2">ATCC 19614</strain>
    </source>
</reference>
<dbReference type="AlphaFoldDB" id="A0A2T3L8H3"/>
<comment type="caution">
    <text evidence="1">The sequence shown here is derived from an EMBL/GenBank/DDBJ whole genome shotgun (WGS) entry which is preliminary data.</text>
</comment>
<sequence>MNTQRIPKQVTKAPSGAAVSSMPLHEVAIPVDKSITAQYMADHAYRECKRSLMIARQNRLNGDHEDVAFFLNDAAEFRRIYQAFANAVDVMGGL</sequence>
<dbReference type="EMBL" id="PYOC01000003">
    <property type="protein sequence ID" value="PSV47295.1"/>
    <property type="molecule type" value="Genomic_DNA"/>
</dbReference>
<name>A0A2T3L8H3_9GAMM</name>
<protein>
    <submittedName>
        <fullName evidence="1">Uncharacterized protein</fullName>
    </submittedName>
</protein>
<evidence type="ECO:0000313" key="1">
    <source>
        <dbReference type="EMBL" id="PSV47295.1"/>
    </source>
</evidence>
<keyword evidence="2" id="KW-1185">Reference proteome</keyword>
<dbReference type="Proteomes" id="UP000241803">
    <property type="component" value="Unassembled WGS sequence"/>
</dbReference>
<gene>
    <name evidence="1" type="ORF">C9J47_10460</name>
</gene>
<dbReference type="RefSeq" id="WP_107253485.1">
    <property type="nucleotide sequence ID" value="NZ_PYOC01000003.1"/>
</dbReference>
<proteinExistence type="predicted"/>